<evidence type="ECO:0000313" key="5">
    <source>
        <dbReference type="EMBL" id="OTN63975.1"/>
    </source>
</evidence>
<feature type="transmembrane region" description="Helical" evidence="2">
    <location>
        <begin position="1045"/>
        <end position="1064"/>
    </location>
</feature>
<dbReference type="InterPro" id="IPR045055">
    <property type="entry name" value="DNA2/NAM7-like"/>
</dbReference>
<dbReference type="VEuPathDB" id="PlasmoDB:PKNH_1402700"/>
<evidence type="ECO:0000259" key="3">
    <source>
        <dbReference type="Pfam" id="PF13086"/>
    </source>
</evidence>
<dbReference type="InterPro" id="IPR041677">
    <property type="entry name" value="DNA2/NAM7_AAA_11"/>
</dbReference>
<feature type="region of interest" description="Disordered" evidence="1">
    <location>
        <begin position="1348"/>
        <end position="1416"/>
    </location>
</feature>
<proteinExistence type="predicted"/>
<dbReference type="VEuPathDB" id="PlasmoDB:PKNOH_S140219800"/>
<evidence type="ECO:0000256" key="1">
    <source>
        <dbReference type="SAM" id="MobiDB-lite"/>
    </source>
</evidence>
<feature type="compositionally biased region" description="Low complexity" evidence="1">
    <location>
        <begin position="1853"/>
        <end position="1877"/>
    </location>
</feature>
<dbReference type="GO" id="GO:0004386">
    <property type="term" value="F:helicase activity"/>
    <property type="evidence" value="ECO:0007669"/>
    <property type="project" value="InterPro"/>
</dbReference>
<evidence type="ECO:0000259" key="4">
    <source>
        <dbReference type="Pfam" id="PF13087"/>
    </source>
</evidence>
<feature type="region of interest" description="Disordered" evidence="1">
    <location>
        <begin position="2593"/>
        <end position="2633"/>
    </location>
</feature>
<feature type="region of interest" description="Disordered" evidence="1">
    <location>
        <begin position="895"/>
        <end position="914"/>
    </location>
</feature>
<dbReference type="InterPro" id="IPR041679">
    <property type="entry name" value="DNA2/NAM7-like_C"/>
</dbReference>
<feature type="compositionally biased region" description="Basic and acidic residues" evidence="1">
    <location>
        <begin position="1353"/>
        <end position="1364"/>
    </location>
</feature>
<feature type="region of interest" description="Disordered" evidence="1">
    <location>
        <begin position="2362"/>
        <end position="2389"/>
    </location>
</feature>
<keyword evidence="2" id="KW-0812">Transmembrane</keyword>
<feature type="domain" description="DNA2/NAM7 helicase helicase" evidence="3">
    <location>
        <begin position="1747"/>
        <end position="1890"/>
    </location>
</feature>
<dbReference type="Pfam" id="PF13087">
    <property type="entry name" value="AAA_12"/>
    <property type="match status" value="1"/>
</dbReference>
<feature type="compositionally biased region" description="Basic and acidic residues" evidence="1">
    <location>
        <begin position="1397"/>
        <end position="1416"/>
    </location>
</feature>
<accession>A0A1Y3DKK5</accession>
<dbReference type="OrthoDB" id="6513042at2759"/>
<sequence length="2633" mass="306527">MENQFNAKLECVTDFSLFEKLKKSILKDNVGDLYISSLRSILEKIKDPVVDTSHIICNHHYAEAVLFFYATLIIEKYEFVSVFCEDILSKNRFEHVVENLKRIKVKHVESLNKIEKIIIENIDTCEKCLMIYYLLQKEFLEMISTFKKNEEALINFVKREIFKFNFNRLFNKIICPIEYDKVDSVVLELMLNGGKIFQVNDNYHLETNQINEENLKLFTEKFLNLKDDTIYNIIKKYAHHESLIFLCNLVHMEFKKCKKLLTIGNSQMCKKIDSPKDDLNCKEKESEENWDSYNMTENLQSYVYVHIFLLFQHRDVENSIIKVLKDKIILYSLMLNALRYGDNFIQLIIFKIINFTFIKDDNFLNDSNKKLIISILSYWVKLADACIIKMMKTSLPEEGNVGSNVQKTDNFFLKKNFSDYDILKYIQCLISAIYLLSLIRRRSKTETCNLLSEQSCVQKNKRSMTFYMNEYNLESLSLKAFFTKNDMYEYFLGILFSENKEVINRLFNLIFKLLYFVKNSKLYISKNTNVKNKYFEEATTFSCINIVYNILDATKRMFVNSYEVDEYTKNLYRKCLRERKNAFDCIVLHSFPQFISYREYYVRLYVIKVLSTLLSDSSIRDSLEKNTIFEIFDSLMSMKFDRDQQKRNDERKNVNILLLHLLKANIRDSKYSSRTTNILFSDKQKDVKKYIASICDDGFPLLDLKNMFEYIFVLFVKLTNIIVKRVLSLLEIEKYKVLFMNVFEIVELFMKELKKEKSRKCRCLFFSTAMYFSHLISNSIYKSKVHSSVPFLNKVFSLIKNIENYVDFMYDDLLTLKDSQEELFDAKTYEEKLSLDGTYDEGITGEGVFDEPLSDDEVYYSSDSNSKSIKDMHMLYFYSNTFCEDEKGGGKKGVIGATPDRNSRSNRIDSANGGMVHHVNKEGVKKSNSNGLSRFEVFMNRSIRKSKVNEKGIYNYMHSFFFLCVSNASMKTRRHVVKSYDLIAKYMMKDEYKLNRVKKKSGIFSPPVVIIRDVENEDKRYNITVDKYDYMLKSYIVNFFQSKRYMYIFLLSVFQFSNIMILYLKKTNFISNDFDEKIDVLECFTLINSKTWFYLNVAIECVEKYINKRKANQFLLGILNLIIDNLWKIIIFIIFNIKIKTFSIKSKTHSIRIFSRDSLLLFLNFFSTWISFIRKFYTRGDPFSSDVILPELFFRKFTTLSMQILSIFNFVESNLSSLSHHETNASLLIKQKEIMNSILDALIGLVKDKEPGGHESHLHNLIQFKLKLKNLATPIYVQELTEACDYEALFTKAKEMLMGKERRNDLSITGLETAEGRRATYLGPNGENLANNSDPSCKVVNRSGQEYNSDGFTFDKGKEFEGGRSRSAMGATSEVASRGMSRSASRSHSPSNSLSSKDGKCKQVEGKEKEPKVEYMSEEMRKEAALERAKKILEKTAALKTQKRAIVLNETNTKNNKHEYFKEMKEKRLEAENSMNKYYGMLQEFLNWDFSSLESMLKYKMCINEEIPLHFQDEEDYYRVFKPMVLEECRCCMINKMSGRTNRYVLNLVAKKKTSYWIEWQMSLGNENKAIDDSLKPMDLIALIPFESERNVLLDNDKGTVKYHNLKKILKSNKHLIGLVDFSMNKTENMCDVKLMNEDILIQKSENEKNRLKLNCLTCNKFNAYFLCNLMTNIREFQSVYLSRNSSLFNIILNPTLCNKNLKGRRNMSISNAFLSEENTRGSDMWTSKLSSMEKYILNIMKNYNLLNESQIEAIKMVLLNKNSISLIQGPPGTGKTKTVIGIISALYAIINSRNNDEKRQVGKKKKDCAYNDQNENCNKKILVCSPSNSAIDEIAKRILNDGLINFANMRRSTSSSKKSSGSSSSNNSISMSNTMGLLGGHGHVNGVSDPKMKKMVEAQNAQKRVKSGNAEERRTRHGDLEKQTITPKCIRIGISKKTHEEIQPISLDYIFSRRKNMEKNVYETRFNEKKNKMILSLKAIDHTCSRVEELRGKLNHNDSKKYCFDFNETKSKSSSLEKIENVNDFFSEEIINNVDIKYLEKLLYLFNESFSHYEWSLEKLKGEKKCFEEKKRKLIDTDKEIGSFYANSNKDNMVFESEVIFSTLSGSASPVIENLDFEYLIIDEACQCVELSCLIPFRLKIKNVIMVGDPKQLPATTFSSDCTKYGYSRSLFERLLLCNAPSVLLNVQYRMREQICCFPNMYFYKGLIKNDENLMNKPSFYLHYLNLYGCYKFINIEGIESTTCHKSYINYVEAYFIFKLVLYIHHFFSSKNDENPIPSFYKMSANFSLSDIGIICPYLSQVHLIKRMFEGYFPSSNSPEISTVDAFQGREKSIIIFSCVRSNRQALEMFRNKDELESGSVNSYPRVKRGGHGSNSDRSLDDPPFEDPASDDSYVDELHTKKWFNVGGKSVTTENDFKSVHNIRGNNIGFLKDERRLNVALTRAKDCLWIIGNRKNLEKNGMWDSLIKNAIARNYYSDLDLNFGRSTTEENIKDIIDTYFSQIGKNRMEGKNWKEDQNDINHEIFSSSNSSEGSINGLRKNKESLFKERKDFAQVNYMLGTENKLKSNMGASTVPQGEFLFSMSYTSSRFGGNGENGTIKNGNIGSNVRKRPNDGSREDEQEELLLKRQRHN</sequence>
<gene>
    <name evidence="5" type="ORF">PKNOH_S140219800</name>
</gene>
<dbReference type="Proteomes" id="UP000195012">
    <property type="component" value="Unassembled WGS sequence"/>
</dbReference>
<feature type="domain" description="DNA2/NAM7 helicase helicase" evidence="3">
    <location>
        <begin position="1920"/>
        <end position="2160"/>
    </location>
</feature>
<dbReference type="InterPro" id="IPR047187">
    <property type="entry name" value="SF1_C_Upf1"/>
</dbReference>
<feature type="compositionally biased region" description="Polar residues" evidence="1">
    <location>
        <begin position="2593"/>
        <end position="2607"/>
    </location>
</feature>
<dbReference type="EMBL" id="NETL01000028">
    <property type="protein sequence ID" value="OTN63975.1"/>
    <property type="molecule type" value="Genomic_DNA"/>
</dbReference>
<evidence type="ECO:0000256" key="2">
    <source>
        <dbReference type="SAM" id="Phobius"/>
    </source>
</evidence>
<dbReference type="Pfam" id="PF13086">
    <property type="entry name" value="AAA_11"/>
    <property type="match status" value="2"/>
</dbReference>
<dbReference type="eggNOG" id="KOG1801">
    <property type="taxonomic scope" value="Eukaryota"/>
</dbReference>
<name>A0A1Y3DKK5_PLAKN</name>
<feature type="region of interest" description="Disordered" evidence="1">
    <location>
        <begin position="1898"/>
        <end position="1917"/>
    </location>
</feature>
<dbReference type="PANTHER" id="PTHR10887:SF495">
    <property type="entry name" value="HELICASE SENATAXIN ISOFORM X1-RELATED"/>
    <property type="match status" value="1"/>
</dbReference>
<evidence type="ECO:0000313" key="6">
    <source>
        <dbReference type="Proteomes" id="UP000195012"/>
    </source>
</evidence>
<comment type="caution">
    <text evidence="5">The sequence shown here is derived from an EMBL/GenBank/DDBJ whole genome shotgun (WGS) entry which is preliminary data.</text>
</comment>
<dbReference type="SUPFAM" id="SSF52540">
    <property type="entry name" value="P-loop containing nucleoside triphosphate hydrolases"/>
    <property type="match status" value="1"/>
</dbReference>
<feature type="region of interest" description="Disordered" evidence="1">
    <location>
        <begin position="1851"/>
        <end position="1890"/>
    </location>
</feature>
<feature type="transmembrane region" description="Helical" evidence="2">
    <location>
        <begin position="1114"/>
        <end position="1137"/>
    </location>
</feature>
<dbReference type="PANTHER" id="PTHR10887">
    <property type="entry name" value="DNA2/NAM7 HELICASE FAMILY"/>
    <property type="match status" value="1"/>
</dbReference>
<dbReference type="CDD" id="cd18042">
    <property type="entry name" value="DEXXQc_SETX"/>
    <property type="match status" value="1"/>
</dbReference>
<feature type="region of interest" description="Disordered" evidence="1">
    <location>
        <begin position="1323"/>
        <end position="1342"/>
    </location>
</feature>
<keyword evidence="2" id="KW-0472">Membrane</keyword>
<protein>
    <recommendedName>
        <fullName evidence="7">Helicase ATP-binding domain-containing protein</fullName>
    </recommendedName>
</protein>
<dbReference type="InterPro" id="IPR027417">
    <property type="entry name" value="P-loop_NTPase"/>
</dbReference>
<evidence type="ECO:0008006" key="7">
    <source>
        <dbReference type="Google" id="ProtNLM"/>
    </source>
</evidence>
<reference evidence="5 6" key="1">
    <citation type="submission" date="2017-05" db="EMBL/GenBank/DDBJ databases">
        <title>PacBio assembly of a Plasmodium knowlesi genome sequence with Hi-C correction and manual annotation of the SICAvar gene family.</title>
        <authorList>
            <person name="Lapp S.A."/>
            <person name="Geraldo J.A."/>
            <person name="Chien J.-T."/>
            <person name="Ay F."/>
            <person name="Pakala S.B."/>
            <person name="Batugedara G."/>
            <person name="Humphrey J.C."/>
            <person name="Debarry J.D."/>
            <person name="Le Roch K.G."/>
            <person name="Galinski M.R."/>
            <person name="Kissinger J.C."/>
        </authorList>
    </citation>
    <scope>NUCLEOTIDE SEQUENCE [LARGE SCALE GENOMIC DNA]</scope>
    <source>
        <strain evidence="6">Malayan Strain Pk1 (A+)</strain>
    </source>
</reference>
<keyword evidence="2" id="KW-1133">Transmembrane helix</keyword>
<dbReference type="CDD" id="cd18808">
    <property type="entry name" value="SF1_C_Upf1"/>
    <property type="match status" value="1"/>
</dbReference>
<dbReference type="VEuPathDB" id="PlasmoDB:PKA1H_140007600"/>
<feature type="compositionally biased region" description="Low complexity" evidence="1">
    <location>
        <begin position="1377"/>
        <end position="1396"/>
    </location>
</feature>
<dbReference type="Gene3D" id="3.40.50.300">
    <property type="entry name" value="P-loop containing nucleotide triphosphate hydrolases"/>
    <property type="match status" value="2"/>
</dbReference>
<organism evidence="5 6">
    <name type="scientific">Plasmodium knowlesi</name>
    <dbReference type="NCBI Taxonomy" id="5850"/>
    <lineage>
        <taxon>Eukaryota</taxon>
        <taxon>Sar</taxon>
        <taxon>Alveolata</taxon>
        <taxon>Apicomplexa</taxon>
        <taxon>Aconoidasida</taxon>
        <taxon>Haemosporida</taxon>
        <taxon>Plasmodiidae</taxon>
        <taxon>Plasmodium</taxon>
        <taxon>Plasmodium (Plasmodium)</taxon>
    </lineage>
</organism>
<feature type="domain" description="DNA2/NAM7 helicase-like C-terminal" evidence="4">
    <location>
        <begin position="2168"/>
        <end position="2456"/>
    </location>
</feature>